<dbReference type="Gene3D" id="3.10.450.50">
    <property type="match status" value="1"/>
</dbReference>
<proteinExistence type="predicted"/>
<dbReference type="InterPro" id="IPR032710">
    <property type="entry name" value="NTF2-like_dom_sf"/>
</dbReference>
<accession>A0ABN2NAJ3</accession>
<evidence type="ECO:0000313" key="3">
    <source>
        <dbReference type="Proteomes" id="UP001500449"/>
    </source>
</evidence>
<protein>
    <recommendedName>
        <fullName evidence="1">SnoaL-like domain-containing protein</fullName>
    </recommendedName>
</protein>
<evidence type="ECO:0000259" key="1">
    <source>
        <dbReference type="Pfam" id="PF12680"/>
    </source>
</evidence>
<dbReference type="EMBL" id="BAAAQK010000017">
    <property type="protein sequence ID" value="GAA1858870.1"/>
    <property type="molecule type" value="Genomic_DNA"/>
</dbReference>
<comment type="caution">
    <text evidence="2">The sequence shown here is derived from an EMBL/GenBank/DDBJ whole genome shotgun (WGS) entry which is preliminary data.</text>
</comment>
<dbReference type="Proteomes" id="UP001500449">
    <property type="component" value="Unassembled WGS sequence"/>
</dbReference>
<gene>
    <name evidence="2" type="ORF">GCM10009836_43880</name>
</gene>
<keyword evidence="3" id="KW-1185">Reference proteome</keyword>
<name>A0ABN2NAJ3_9PSEU</name>
<feature type="domain" description="SnoaL-like" evidence="1">
    <location>
        <begin position="16"/>
        <end position="133"/>
    </location>
</feature>
<sequence>MYSEGVPQMDRREKAIREWFAALTERRYDDLGEQLTDDAVMELVPFHEDEINAHTTIRYEDPLRGRHTIVELYRQSAHIFDELAFTMREFHMVEGGLSAIVEYTSKGVATPTKKEFNGRYIAVFSFEDGRIALWREYHDPTRFPEAFNAGPA</sequence>
<evidence type="ECO:0000313" key="2">
    <source>
        <dbReference type="EMBL" id="GAA1858870.1"/>
    </source>
</evidence>
<dbReference type="InterPro" id="IPR037401">
    <property type="entry name" value="SnoaL-like"/>
</dbReference>
<organism evidence="2 3">
    <name type="scientific">Pseudonocardia ailaonensis</name>
    <dbReference type="NCBI Taxonomy" id="367279"/>
    <lineage>
        <taxon>Bacteria</taxon>
        <taxon>Bacillati</taxon>
        <taxon>Actinomycetota</taxon>
        <taxon>Actinomycetes</taxon>
        <taxon>Pseudonocardiales</taxon>
        <taxon>Pseudonocardiaceae</taxon>
        <taxon>Pseudonocardia</taxon>
    </lineage>
</organism>
<reference evidence="2 3" key="1">
    <citation type="journal article" date="2019" name="Int. J. Syst. Evol. Microbiol.">
        <title>The Global Catalogue of Microorganisms (GCM) 10K type strain sequencing project: providing services to taxonomists for standard genome sequencing and annotation.</title>
        <authorList>
            <consortium name="The Broad Institute Genomics Platform"/>
            <consortium name="The Broad Institute Genome Sequencing Center for Infectious Disease"/>
            <person name="Wu L."/>
            <person name="Ma J."/>
        </authorList>
    </citation>
    <scope>NUCLEOTIDE SEQUENCE [LARGE SCALE GENOMIC DNA]</scope>
    <source>
        <strain evidence="2 3">JCM 16009</strain>
    </source>
</reference>
<dbReference type="SUPFAM" id="SSF54427">
    <property type="entry name" value="NTF2-like"/>
    <property type="match status" value="1"/>
</dbReference>
<dbReference type="Pfam" id="PF12680">
    <property type="entry name" value="SnoaL_2"/>
    <property type="match status" value="1"/>
</dbReference>